<dbReference type="Pfam" id="PF01553">
    <property type="entry name" value="Acyltransferase"/>
    <property type="match status" value="1"/>
</dbReference>
<organism evidence="14 16">
    <name type="scientific">Legionella quateirensis</name>
    <dbReference type="NCBI Taxonomy" id="45072"/>
    <lineage>
        <taxon>Bacteria</taxon>
        <taxon>Pseudomonadati</taxon>
        <taxon>Pseudomonadota</taxon>
        <taxon>Gammaproteobacteria</taxon>
        <taxon>Legionellales</taxon>
        <taxon>Legionellaceae</taxon>
        <taxon>Legionella</taxon>
    </lineage>
</organism>
<evidence type="ECO:0000313" key="13">
    <source>
        <dbReference type="EMBL" id="KTD47772.1"/>
    </source>
</evidence>
<dbReference type="InterPro" id="IPR002123">
    <property type="entry name" value="Plipid/glycerol_acylTrfase"/>
</dbReference>
<dbReference type="InterPro" id="IPR022284">
    <property type="entry name" value="GPAT/DHAPAT"/>
</dbReference>
<keyword evidence="8" id="KW-0594">Phospholipid biosynthesis</keyword>
<dbReference type="CDD" id="cd07993">
    <property type="entry name" value="LPLAT_DHAPAT-like"/>
    <property type="match status" value="1"/>
</dbReference>
<dbReference type="PANTHER" id="PTHR12563">
    <property type="entry name" value="GLYCEROL-3-PHOSPHATE ACYLTRANSFERASE"/>
    <property type="match status" value="1"/>
</dbReference>
<dbReference type="Pfam" id="PF19277">
    <property type="entry name" value="GPAT_C"/>
    <property type="match status" value="1"/>
</dbReference>
<dbReference type="EC" id="2.3.1.15" evidence="4"/>
<comment type="subcellular location">
    <subcellularLocation>
        <location evidence="1">Endomembrane system</location>
        <topology evidence="1">Peripheral membrane protein</topology>
    </subcellularLocation>
</comment>
<evidence type="ECO:0000256" key="6">
    <source>
        <dbReference type="ARBA" id="ARBA00022679"/>
    </source>
</evidence>
<evidence type="ECO:0000256" key="10">
    <source>
        <dbReference type="ARBA" id="ARBA00023315"/>
    </source>
</evidence>
<dbReference type="GO" id="GO:0005886">
    <property type="term" value="C:plasma membrane"/>
    <property type="evidence" value="ECO:0007669"/>
    <property type="project" value="TreeGrafter"/>
</dbReference>
<dbReference type="SMART" id="SM00563">
    <property type="entry name" value="PlsC"/>
    <property type="match status" value="1"/>
</dbReference>
<comment type="pathway">
    <text evidence="2">Phospholipid metabolism; CDP-diacylglycerol biosynthesis; CDP-diacylglycerol from sn-glycerol 3-phosphate: step 1/3.</text>
</comment>
<dbReference type="Proteomes" id="UP000054639">
    <property type="component" value="Unassembled WGS sequence"/>
</dbReference>
<evidence type="ECO:0000256" key="2">
    <source>
        <dbReference type="ARBA" id="ARBA00004765"/>
    </source>
</evidence>
<evidence type="ECO:0000256" key="1">
    <source>
        <dbReference type="ARBA" id="ARBA00004184"/>
    </source>
</evidence>
<evidence type="ECO:0000259" key="12">
    <source>
        <dbReference type="SMART" id="SM00563"/>
    </source>
</evidence>
<dbReference type="PANTHER" id="PTHR12563:SF17">
    <property type="entry name" value="DIHYDROXYACETONE PHOSPHATE ACYLTRANSFERASE"/>
    <property type="match status" value="1"/>
</dbReference>
<proteinExistence type="inferred from homology"/>
<dbReference type="OrthoDB" id="335193at2"/>
<dbReference type="PIRSF" id="PIRSF000437">
    <property type="entry name" value="GPAT_DHAPAT"/>
    <property type="match status" value="1"/>
</dbReference>
<dbReference type="GO" id="GO:0012505">
    <property type="term" value="C:endomembrane system"/>
    <property type="evidence" value="ECO:0007669"/>
    <property type="project" value="UniProtKB-SubCell"/>
</dbReference>
<keyword evidence="6 14" id="KW-0808">Transferase</keyword>
<reference evidence="13 15" key="1">
    <citation type="submission" date="2015-11" db="EMBL/GenBank/DDBJ databases">
        <title>Genomic analysis of 38 Legionella species identifies large and diverse effector repertoires.</title>
        <authorList>
            <person name="Burstein D."/>
            <person name="Amaro F."/>
            <person name="Zusman T."/>
            <person name="Lifshitz Z."/>
            <person name="Cohen O."/>
            <person name="Gilbert J.A."/>
            <person name="Pupko T."/>
            <person name="Shuman H.A."/>
            <person name="Segal G."/>
        </authorList>
    </citation>
    <scope>NUCLEOTIDE SEQUENCE [LARGE SCALE GENOMIC DNA]</scope>
    <source>
        <strain evidence="13 15">ATCC 49507</strain>
    </source>
</reference>
<accession>A0A378KQ28</accession>
<dbReference type="RefSeq" id="WP_058474306.1">
    <property type="nucleotide sequence ID" value="NZ_CAAAIL010000008.1"/>
</dbReference>
<evidence type="ECO:0000256" key="8">
    <source>
        <dbReference type="ARBA" id="ARBA00023209"/>
    </source>
</evidence>
<dbReference type="InterPro" id="IPR045520">
    <property type="entry name" value="GPAT/DHAPAT_C"/>
</dbReference>
<dbReference type="AlphaFoldDB" id="A0A378KQ28"/>
<dbReference type="SUPFAM" id="SSF69593">
    <property type="entry name" value="Glycerol-3-phosphate (1)-acyltransferase"/>
    <property type="match status" value="1"/>
</dbReference>
<dbReference type="GO" id="GO:0004366">
    <property type="term" value="F:glycerol-3-phosphate O-acyltransferase activity"/>
    <property type="evidence" value="ECO:0007669"/>
    <property type="project" value="UniProtKB-EC"/>
</dbReference>
<evidence type="ECO:0000256" key="5">
    <source>
        <dbReference type="ARBA" id="ARBA00013432"/>
    </source>
</evidence>
<dbReference type="UniPathway" id="UPA00557">
    <property type="reaction ID" value="UER00612"/>
</dbReference>
<dbReference type="EMBL" id="LNYR01000031">
    <property type="protein sequence ID" value="KTD47772.1"/>
    <property type="molecule type" value="Genomic_DNA"/>
</dbReference>
<keyword evidence="7" id="KW-0472">Membrane</keyword>
<sequence length="601" mass="67638">MAFLTRKAVAFDVLNSKKFEAELVIVAMKTGKPLNEARREAYRALRSVVSIQSPFFGFLMDRALGALYTRAWSLDVDWEALKSLQHENANKSLVFLPTHRSYADNFILAKVLQSIGMPRNYVLGGENLRFFPIGTIGRRAGGVFIRRSFKDDEIYKLVVREYMRYLVNSGANLEWYMEGGRSRTGKLRPPRYGLLSYLLSALNDDAVEDILLVPVSTTYDQLQEVGKLAAEEMGVAKEKENFRWFANYVKAQKRKNGTVYVRFGQPFSLREAIPSGNNQSLRWTIDKIAFEIFQRINQVTPVTAQALVTIALLSVHDHALTLKEVQNVIDPLLEYVAQRDLPLTALGHLRSAHGVEEVLNTLIQSGVIGRYDGGMVSVFYIEPGKHSVAAFYRNSAIHWFVNRAIVELGVMAASREGTCDAIECGLEQAFAIRDLLKFEFIFSEKSVFQEEIKIEAKLIDPDLRHLVPGKAVSSSVLEKAPFLIAHRVLPAFLEAYFIVADQLAAQPADVPVDEELFLARCIAIGKQYVLQKRLRNPECVSLELFRNALALAAKRGLLQSGSEGIMDRRRQFAEETTTAVAAVAAIGELDYRLHHHEEELH</sequence>
<comment type="catalytic activity">
    <reaction evidence="11">
        <text>sn-glycerol 3-phosphate + an acyl-CoA = a 1-acyl-sn-glycero-3-phosphate + CoA</text>
        <dbReference type="Rhea" id="RHEA:15325"/>
        <dbReference type="ChEBI" id="CHEBI:57287"/>
        <dbReference type="ChEBI" id="CHEBI:57597"/>
        <dbReference type="ChEBI" id="CHEBI:57970"/>
        <dbReference type="ChEBI" id="CHEBI:58342"/>
        <dbReference type="EC" id="2.3.1.15"/>
    </reaction>
</comment>
<keyword evidence="9" id="KW-1208">Phospholipid metabolism</keyword>
<evidence type="ECO:0000256" key="7">
    <source>
        <dbReference type="ARBA" id="ARBA00023136"/>
    </source>
</evidence>
<evidence type="ECO:0000256" key="4">
    <source>
        <dbReference type="ARBA" id="ARBA00013113"/>
    </source>
</evidence>
<evidence type="ECO:0000313" key="16">
    <source>
        <dbReference type="Proteomes" id="UP000254230"/>
    </source>
</evidence>
<dbReference type="GO" id="GO:0016024">
    <property type="term" value="P:CDP-diacylglycerol biosynthetic process"/>
    <property type="evidence" value="ECO:0007669"/>
    <property type="project" value="UniProtKB-UniPathway"/>
</dbReference>
<dbReference type="InterPro" id="IPR041728">
    <property type="entry name" value="GPAT/DHAPAT_LPLAT"/>
</dbReference>
<keyword evidence="10 14" id="KW-0012">Acyltransferase</keyword>
<keyword evidence="8" id="KW-0444">Lipid biosynthesis</keyword>
<evidence type="ECO:0000256" key="9">
    <source>
        <dbReference type="ARBA" id="ARBA00023264"/>
    </source>
</evidence>
<feature type="domain" description="Phospholipid/glycerol acyltransferase" evidence="12">
    <location>
        <begin position="93"/>
        <end position="220"/>
    </location>
</feature>
<name>A0A378KQ28_9GAMM</name>
<dbReference type="EMBL" id="UGOW01000001">
    <property type="protein sequence ID" value="STY16665.1"/>
    <property type="molecule type" value="Genomic_DNA"/>
</dbReference>
<protein>
    <recommendedName>
        <fullName evidence="5">Glycerol-3-phosphate acyltransferase</fullName>
        <ecNumber evidence="4">2.3.1.15</ecNumber>
    </recommendedName>
</protein>
<dbReference type="Proteomes" id="UP000254230">
    <property type="component" value="Unassembled WGS sequence"/>
</dbReference>
<keyword evidence="8" id="KW-0443">Lipid metabolism</keyword>
<evidence type="ECO:0000313" key="15">
    <source>
        <dbReference type="Proteomes" id="UP000054639"/>
    </source>
</evidence>
<evidence type="ECO:0000256" key="3">
    <source>
        <dbReference type="ARBA" id="ARBA00007937"/>
    </source>
</evidence>
<evidence type="ECO:0000313" key="14">
    <source>
        <dbReference type="EMBL" id="STY16665.1"/>
    </source>
</evidence>
<gene>
    <name evidence="14" type="primary">plsB</name>
    <name evidence="13" type="ORF">Lqua_2165</name>
    <name evidence="14" type="ORF">NCTC12376_00456</name>
</gene>
<evidence type="ECO:0000256" key="11">
    <source>
        <dbReference type="ARBA" id="ARBA00048427"/>
    </source>
</evidence>
<reference evidence="14 16" key="2">
    <citation type="submission" date="2018-06" db="EMBL/GenBank/DDBJ databases">
        <authorList>
            <consortium name="Pathogen Informatics"/>
            <person name="Doyle S."/>
        </authorList>
    </citation>
    <scope>NUCLEOTIDE SEQUENCE [LARGE SCALE GENOMIC DNA]</scope>
    <source>
        <strain evidence="14 16">NCTC12376</strain>
    </source>
</reference>
<dbReference type="STRING" id="45072.Lqua_2165"/>
<comment type="similarity">
    <text evidence="3">Belongs to the GPAT/DAPAT family.</text>
</comment>
<keyword evidence="15" id="KW-1185">Reference proteome</keyword>